<dbReference type="Proteomes" id="UP000263273">
    <property type="component" value="Unassembled WGS sequence"/>
</dbReference>
<accession>A0A354YVD6</accession>
<dbReference type="Pfam" id="PF11148">
    <property type="entry name" value="DUF2922"/>
    <property type="match status" value="1"/>
</dbReference>
<evidence type="ECO:0000313" key="2">
    <source>
        <dbReference type="Proteomes" id="UP000263273"/>
    </source>
</evidence>
<reference evidence="1 2" key="1">
    <citation type="journal article" date="2018" name="Nat. Biotechnol.">
        <title>A standardized bacterial taxonomy based on genome phylogeny substantially revises the tree of life.</title>
        <authorList>
            <person name="Parks D.H."/>
            <person name="Chuvochina M."/>
            <person name="Waite D.W."/>
            <person name="Rinke C."/>
            <person name="Skarshewski A."/>
            <person name="Chaumeil P.A."/>
            <person name="Hugenholtz P."/>
        </authorList>
    </citation>
    <scope>NUCLEOTIDE SEQUENCE [LARGE SCALE GENOMIC DNA]</scope>
    <source>
        <strain evidence="1">UBA10948</strain>
    </source>
</reference>
<comment type="caution">
    <text evidence="1">The sequence shown here is derived from an EMBL/GenBank/DDBJ whole genome shotgun (WGS) entry which is preliminary data.</text>
</comment>
<dbReference type="EMBL" id="DNZF01000094">
    <property type="protein sequence ID" value="HBK53154.1"/>
    <property type="molecule type" value="Genomic_DNA"/>
</dbReference>
<dbReference type="InterPro" id="IPR021321">
    <property type="entry name" value="DUF2922"/>
</dbReference>
<name>A0A354YVD6_9FIRM</name>
<dbReference type="AlphaFoldDB" id="A0A354YVD6"/>
<protein>
    <submittedName>
        <fullName evidence="1">DUF2922 domain-containing protein</fullName>
    </submittedName>
</protein>
<proteinExistence type="predicted"/>
<evidence type="ECO:0000313" key="1">
    <source>
        <dbReference type="EMBL" id="HBK53154.1"/>
    </source>
</evidence>
<feature type="non-terminal residue" evidence="1">
    <location>
        <position position="64"/>
    </location>
</feature>
<organism evidence="1 2">
    <name type="scientific">Syntrophomonas wolfei</name>
    <dbReference type="NCBI Taxonomy" id="863"/>
    <lineage>
        <taxon>Bacteria</taxon>
        <taxon>Bacillati</taxon>
        <taxon>Bacillota</taxon>
        <taxon>Clostridia</taxon>
        <taxon>Eubacteriales</taxon>
        <taxon>Syntrophomonadaceae</taxon>
        <taxon>Syntrophomonas</taxon>
    </lineage>
</organism>
<sequence>MAKVLEMTFSTELGKSKTLRVVDAKEPLAGADVAACMDNIIAKNIFTSTGGDLTGKVKAQVITT</sequence>
<gene>
    <name evidence="1" type="ORF">DDZ44_04360</name>
</gene>